<protein>
    <recommendedName>
        <fullName evidence="3">NAD(P)-binding domain-containing protein</fullName>
    </recommendedName>
</protein>
<name>A0A0P7AXV1_9HYPO</name>
<dbReference type="AlphaFoldDB" id="A0A0P7AXV1"/>
<dbReference type="InterPro" id="IPR036291">
    <property type="entry name" value="NAD(P)-bd_dom_sf"/>
</dbReference>
<organism evidence="1 2">
    <name type="scientific">Neonectria ditissima</name>
    <dbReference type="NCBI Taxonomy" id="78410"/>
    <lineage>
        <taxon>Eukaryota</taxon>
        <taxon>Fungi</taxon>
        <taxon>Dikarya</taxon>
        <taxon>Ascomycota</taxon>
        <taxon>Pezizomycotina</taxon>
        <taxon>Sordariomycetes</taxon>
        <taxon>Hypocreomycetidae</taxon>
        <taxon>Hypocreales</taxon>
        <taxon>Nectriaceae</taxon>
        <taxon>Neonectria</taxon>
    </lineage>
</organism>
<keyword evidence="2" id="KW-1185">Reference proteome</keyword>
<dbReference type="STRING" id="78410.A0A0P7AXV1"/>
<gene>
    <name evidence="1" type="ORF">AK830_g8267</name>
</gene>
<dbReference type="OrthoDB" id="9975943at2759"/>
<reference evidence="1 2" key="1">
    <citation type="submission" date="2015-09" db="EMBL/GenBank/DDBJ databases">
        <title>Draft genome of a European isolate of the apple canker pathogen Neonectria ditissima.</title>
        <authorList>
            <person name="Gomez-Cortecero A."/>
            <person name="Harrison R.J."/>
            <person name="Armitage A.D."/>
        </authorList>
    </citation>
    <scope>NUCLEOTIDE SEQUENCE [LARGE SCALE GENOMIC DNA]</scope>
    <source>
        <strain evidence="1 2">R09/05</strain>
    </source>
</reference>
<sequence>MHVILTGATGLVGSAALDAMIKAKDITKISILSRRPVNMADDAKDPRINVILQSDFETYDADVLRQLQGARGCVWALGVSQTKVDADAYAKITKDYALAAARAFATLVPGAESEEQPFRFVFVSGRGATQTPGMLTPVFGRVKGETEQSLADLSAATPGLRVYSPRPAIVDAAGHAALQPYLPDPGLPIRAAGYVIIPSVRALWKGVHTPTPVLGDFLTQLAAGKLDGRIEGAPGASRLGNSWLLENNAMRKLMGM</sequence>
<proteinExistence type="predicted"/>
<dbReference type="EMBL" id="LKCW01000138">
    <property type="protein sequence ID" value="KPM38287.1"/>
    <property type="molecule type" value="Genomic_DNA"/>
</dbReference>
<comment type="caution">
    <text evidence="1">The sequence shown here is derived from an EMBL/GenBank/DDBJ whole genome shotgun (WGS) entry which is preliminary data.</text>
</comment>
<dbReference type="Gene3D" id="3.40.50.720">
    <property type="entry name" value="NAD(P)-binding Rossmann-like Domain"/>
    <property type="match status" value="1"/>
</dbReference>
<dbReference type="SUPFAM" id="SSF51735">
    <property type="entry name" value="NAD(P)-binding Rossmann-fold domains"/>
    <property type="match status" value="1"/>
</dbReference>
<dbReference type="PANTHER" id="PTHR14097">
    <property type="entry name" value="OXIDOREDUCTASE HTATIP2"/>
    <property type="match status" value="1"/>
</dbReference>
<evidence type="ECO:0008006" key="3">
    <source>
        <dbReference type="Google" id="ProtNLM"/>
    </source>
</evidence>
<dbReference type="Proteomes" id="UP000050424">
    <property type="component" value="Unassembled WGS sequence"/>
</dbReference>
<evidence type="ECO:0000313" key="1">
    <source>
        <dbReference type="EMBL" id="KPM38287.1"/>
    </source>
</evidence>
<evidence type="ECO:0000313" key="2">
    <source>
        <dbReference type="Proteomes" id="UP000050424"/>
    </source>
</evidence>
<accession>A0A0P7AXV1</accession>
<dbReference type="PANTHER" id="PTHR14097:SF8">
    <property type="entry name" value="NAD(P)-BINDING DOMAIN-CONTAINING PROTEIN"/>
    <property type="match status" value="1"/>
</dbReference>